<protein>
    <recommendedName>
        <fullName evidence="7">Aminotransferase in exopolysaccharide biosynthesis</fullName>
    </recommendedName>
</protein>
<dbReference type="GO" id="GO:0000271">
    <property type="term" value="P:polysaccharide biosynthetic process"/>
    <property type="evidence" value="ECO:0007669"/>
    <property type="project" value="TreeGrafter"/>
</dbReference>
<dbReference type="Proteomes" id="UP000295729">
    <property type="component" value="Unassembled WGS sequence"/>
</dbReference>
<dbReference type="InterPro" id="IPR015421">
    <property type="entry name" value="PyrdxlP-dep_Trfase_major"/>
</dbReference>
<evidence type="ECO:0000256" key="2">
    <source>
        <dbReference type="PIRSR" id="PIRSR000390-1"/>
    </source>
</evidence>
<dbReference type="GO" id="GO:0008483">
    <property type="term" value="F:transaminase activity"/>
    <property type="evidence" value="ECO:0007669"/>
    <property type="project" value="TreeGrafter"/>
</dbReference>
<evidence type="ECO:0000313" key="6">
    <source>
        <dbReference type="Proteomes" id="UP000295729"/>
    </source>
</evidence>
<feature type="active site" description="Proton acceptor" evidence="2">
    <location>
        <position position="215"/>
    </location>
</feature>
<accession>A0A4R6X5U5</accession>
<evidence type="ECO:0008006" key="7">
    <source>
        <dbReference type="Google" id="ProtNLM"/>
    </source>
</evidence>
<organism evidence="5 6">
    <name type="scientific">Marinomonas communis</name>
    <dbReference type="NCBI Taxonomy" id="28254"/>
    <lineage>
        <taxon>Bacteria</taxon>
        <taxon>Pseudomonadati</taxon>
        <taxon>Pseudomonadota</taxon>
        <taxon>Gammaproteobacteria</taxon>
        <taxon>Oceanospirillales</taxon>
        <taxon>Oceanospirillaceae</taxon>
        <taxon>Marinomonas</taxon>
    </lineage>
</organism>
<dbReference type="Pfam" id="PF01041">
    <property type="entry name" value="DegT_DnrJ_EryC1"/>
    <property type="match status" value="1"/>
</dbReference>
<dbReference type="AlphaFoldDB" id="A0A4R6X5U5"/>
<gene>
    <name evidence="5" type="ORF">C8D85_2105</name>
</gene>
<evidence type="ECO:0000256" key="1">
    <source>
        <dbReference type="ARBA" id="ARBA00022898"/>
    </source>
</evidence>
<evidence type="ECO:0000313" key="5">
    <source>
        <dbReference type="EMBL" id="TDR13229.1"/>
    </source>
</evidence>
<comment type="caution">
    <text evidence="5">The sequence shown here is derived from an EMBL/GenBank/DDBJ whole genome shotgun (WGS) entry which is preliminary data.</text>
</comment>
<dbReference type="EMBL" id="SNZA01000003">
    <property type="protein sequence ID" value="TDR13229.1"/>
    <property type="molecule type" value="Genomic_DNA"/>
</dbReference>
<dbReference type="PANTHER" id="PTHR30244">
    <property type="entry name" value="TRANSAMINASE"/>
    <property type="match status" value="1"/>
</dbReference>
<dbReference type="OrthoDB" id="9804264at2"/>
<dbReference type="InterPro" id="IPR015424">
    <property type="entry name" value="PyrdxlP-dep_Trfase"/>
</dbReference>
<sequence>MTPKLLIEFVQDVYQTKDFIPLHAPSFTSKEEDYVLETIRSSFVSSVGQFVNQFEQRIEQYTSSPRAIATVNGTAALHTALYMSGIRQGDLVLTQALTFVATCNAIHQLGAAPIFIDVSPISLGICPNATRRFLEEHAEICHQGCRLKSTGQMIKALLPMHTFGHPCQIDELLLVCQEWQLTLIEDAAESLGSLYKGKHTGTFGRFGALSFNGNKIITTGGGGMVLCADTQDGEHTKHVTTTAKVPHPFEFYHDELGFNYRLPNINAALGCAQIERLDQLIEAKRKLAKQYAQLFSRSPYQFIVEPDYAHSNYWLNAILCPDVSARNTLLEETNSQGVMTRPIWQLMHTLPMYSDALRGDLSYSEHIEAHLVNIPSSPIL</sequence>
<dbReference type="Gene3D" id="3.90.1150.10">
    <property type="entry name" value="Aspartate Aminotransferase, domain 1"/>
    <property type="match status" value="1"/>
</dbReference>
<name>A0A4R6X5U5_9GAMM</name>
<dbReference type="InterPro" id="IPR026385">
    <property type="entry name" value="LegC-like"/>
</dbReference>
<dbReference type="SUPFAM" id="SSF53383">
    <property type="entry name" value="PLP-dependent transferases"/>
    <property type="match status" value="1"/>
</dbReference>
<proteinExistence type="inferred from homology"/>
<dbReference type="InterPro" id="IPR000653">
    <property type="entry name" value="DegT/StrS_aminotransferase"/>
</dbReference>
<feature type="modified residue" description="N6-(pyridoxal phosphate)lysine" evidence="3">
    <location>
        <position position="215"/>
    </location>
</feature>
<evidence type="ECO:0000256" key="4">
    <source>
        <dbReference type="RuleBase" id="RU004508"/>
    </source>
</evidence>
<dbReference type="GO" id="GO:0030170">
    <property type="term" value="F:pyridoxal phosphate binding"/>
    <property type="evidence" value="ECO:0007669"/>
    <property type="project" value="TreeGrafter"/>
</dbReference>
<evidence type="ECO:0000256" key="3">
    <source>
        <dbReference type="PIRSR" id="PIRSR000390-2"/>
    </source>
</evidence>
<comment type="similarity">
    <text evidence="4">Belongs to the DegT/DnrJ/EryC1 family.</text>
</comment>
<dbReference type="InterPro" id="IPR015422">
    <property type="entry name" value="PyrdxlP-dep_Trfase_small"/>
</dbReference>
<dbReference type="NCBIfam" id="TIGR04181">
    <property type="entry name" value="NHT_00031"/>
    <property type="match status" value="1"/>
</dbReference>
<dbReference type="Gene3D" id="3.40.640.10">
    <property type="entry name" value="Type I PLP-dependent aspartate aminotransferase-like (Major domain)"/>
    <property type="match status" value="1"/>
</dbReference>
<dbReference type="CDD" id="cd00616">
    <property type="entry name" value="AHBA_syn"/>
    <property type="match status" value="1"/>
</dbReference>
<reference evidence="5 6" key="1">
    <citation type="submission" date="2019-03" db="EMBL/GenBank/DDBJ databases">
        <title>Genomic Encyclopedia of Type Strains, Phase IV (KMG-IV): sequencing the most valuable type-strain genomes for metagenomic binning, comparative biology and taxonomic classification.</title>
        <authorList>
            <person name="Goeker M."/>
        </authorList>
    </citation>
    <scope>NUCLEOTIDE SEQUENCE [LARGE SCALE GENOMIC DNA]</scope>
    <source>
        <strain evidence="5 6">DSM 5604</strain>
    </source>
</reference>
<dbReference type="PIRSF" id="PIRSF000390">
    <property type="entry name" value="PLP_StrS"/>
    <property type="match status" value="1"/>
</dbReference>
<dbReference type="PANTHER" id="PTHR30244:SF30">
    <property type="entry name" value="BLR5990 PROTEIN"/>
    <property type="match status" value="1"/>
</dbReference>
<dbReference type="RefSeq" id="WP_133562408.1">
    <property type="nucleotide sequence ID" value="NZ_SNZA01000003.1"/>
</dbReference>
<keyword evidence="1 3" id="KW-0663">Pyridoxal phosphate</keyword>
<keyword evidence="6" id="KW-1185">Reference proteome</keyword>